<dbReference type="OrthoDB" id="9797498at2"/>
<evidence type="ECO:0000256" key="1">
    <source>
        <dbReference type="SAM" id="SignalP"/>
    </source>
</evidence>
<dbReference type="Gene3D" id="2.30.40.10">
    <property type="entry name" value="Urease, subunit C, domain 1"/>
    <property type="match status" value="1"/>
</dbReference>
<organism evidence="3 4">
    <name type="scientific">Chitinophaga jiangningensis</name>
    <dbReference type="NCBI Taxonomy" id="1419482"/>
    <lineage>
        <taxon>Bacteria</taxon>
        <taxon>Pseudomonadati</taxon>
        <taxon>Bacteroidota</taxon>
        <taxon>Chitinophagia</taxon>
        <taxon>Chitinophagales</taxon>
        <taxon>Chitinophagaceae</taxon>
        <taxon>Chitinophaga</taxon>
    </lineage>
</organism>
<dbReference type="GO" id="GO:0016810">
    <property type="term" value="F:hydrolase activity, acting on carbon-nitrogen (but not peptide) bonds"/>
    <property type="evidence" value="ECO:0007669"/>
    <property type="project" value="InterPro"/>
</dbReference>
<sequence length="445" mass="48315">MIRKLLILCIPTLFLLSALPAPAAEDLLLKDANFIDGKSGTAIPHTDILIRNGKIVKTGKGLSAAGARVVNLSGKTVMPALICAHMHIGMLKGTTTSGENYTRENIIRQLQRYQDYGVLNVLSLGTDRPSLYENHLYDSLKSGLLPGARLFSAAYGFGVPGGAPPVEMGMNKTYRPMSDEKVASEMDSLVKLQPVAIKLWLDDFGGSFKKMDSSTYQAIIREAHKHGWKVAAHVYYLADARKLVRSGVDILAHSIRDSVIDDALVQEMKRRDVIYIPTLSLDEYAYSYAGTPAWLTDPFFLRAVEPGVVAMVSDAGYQNKIKNSPAYNRNRNAVENAAKNVKKLHDAGVVIAMGTDSGAQPIRVQGYSEHLELQLLVRVGLMPAEALRAATLGSAKVLGTTNQYGTLEAGKTADLVVLSANPLTDITNTHQIEAVYKAGTAVYTR</sequence>
<dbReference type="RefSeq" id="WP_073087349.1">
    <property type="nucleotide sequence ID" value="NZ_FRBL01000013.1"/>
</dbReference>
<dbReference type="Gene3D" id="3.30.110.90">
    <property type="entry name" value="Amidohydrolase"/>
    <property type="match status" value="1"/>
</dbReference>
<dbReference type="STRING" id="1419482.SAMN05444266_11373"/>
<dbReference type="SUPFAM" id="SSF51338">
    <property type="entry name" value="Composite domain of metallo-dependent hydrolases"/>
    <property type="match status" value="1"/>
</dbReference>
<gene>
    <name evidence="3" type="ORF">SAMN05444266_11373</name>
</gene>
<dbReference type="InterPro" id="IPR006680">
    <property type="entry name" value="Amidohydro-rel"/>
</dbReference>
<dbReference type="Pfam" id="PF01979">
    <property type="entry name" value="Amidohydro_1"/>
    <property type="match status" value="1"/>
</dbReference>
<dbReference type="SUPFAM" id="SSF51556">
    <property type="entry name" value="Metallo-dependent hydrolases"/>
    <property type="match status" value="1"/>
</dbReference>
<dbReference type="PANTHER" id="PTHR43135:SF3">
    <property type="entry name" value="ALPHA-D-RIBOSE 1-METHYLPHOSPHONATE 5-TRIPHOSPHATE DIPHOSPHATASE"/>
    <property type="match status" value="1"/>
</dbReference>
<dbReference type="Gene3D" id="1.20.58.520">
    <property type="entry name" value="Amidohydrolase"/>
    <property type="match status" value="1"/>
</dbReference>
<name>A0A1M7MI66_9BACT</name>
<dbReference type="Proteomes" id="UP000184420">
    <property type="component" value="Unassembled WGS sequence"/>
</dbReference>
<feature type="domain" description="Amidohydrolase-related" evidence="2">
    <location>
        <begin position="76"/>
        <end position="442"/>
    </location>
</feature>
<keyword evidence="4" id="KW-1185">Reference proteome</keyword>
<dbReference type="InterPro" id="IPR051781">
    <property type="entry name" value="Metallo-dep_Hydrolase"/>
</dbReference>
<protein>
    <submittedName>
        <fullName evidence="3">Imidazolonepropionase</fullName>
    </submittedName>
</protein>
<feature type="signal peptide" evidence="1">
    <location>
        <begin position="1"/>
        <end position="23"/>
    </location>
</feature>
<dbReference type="InterPro" id="IPR032466">
    <property type="entry name" value="Metal_Hydrolase"/>
</dbReference>
<dbReference type="PANTHER" id="PTHR43135">
    <property type="entry name" value="ALPHA-D-RIBOSE 1-METHYLPHOSPHONATE 5-TRIPHOSPHATE DIPHOSPHATASE"/>
    <property type="match status" value="1"/>
</dbReference>
<evidence type="ECO:0000259" key="2">
    <source>
        <dbReference type="Pfam" id="PF01979"/>
    </source>
</evidence>
<dbReference type="EMBL" id="FRBL01000013">
    <property type="protein sequence ID" value="SHM90505.1"/>
    <property type="molecule type" value="Genomic_DNA"/>
</dbReference>
<keyword evidence="1" id="KW-0732">Signal</keyword>
<evidence type="ECO:0000313" key="3">
    <source>
        <dbReference type="EMBL" id="SHM90505.1"/>
    </source>
</evidence>
<dbReference type="Gene3D" id="3.40.50.10910">
    <property type="entry name" value="Amidohydrolase"/>
    <property type="match status" value="1"/>
</dbReference>
<dbReference type="AlphaFoldDB" id="A0A1M7MI66"/>
<feature type="chain" id="PRO_5012342096" evidence="1">
    <location>
        <begin position="24"/>
        <end position="445"/>
    </location>
</feature>
<proteinExistence type="predicted"/>
<reference evidence="3 4" key="1">
    <citation type="submission" date="2016-11" db="EMBL/GenBank/DDBJ databases">
        <authorList>
            <person name="Jaros S."/>
            <person name="Januszkiewicz K."/>
            <person name="Wedrychowicz H."/>
        </authorList>
    </citation>
    <scope>NUCLEOTIDE SEQUENCE [LARGE SCALE GENOMIC DNA]</scope>
    <source>
        <strain evidence="3 4">DSM 27406</strain>
    </source>
</reference>
<dbReference type="InterPro" id="IPR011059">
    <property type="entry name" value="Metal-dep_hydrolase_composite"/>
</dbReference>
<evidence type="ECO:0000313" key="4">
    <source>
        <dbReference type="Proteomes" id="UP000184420"/>
    </source>
</evidence>
<accession>A0A1M7MI66</accession>